<protein>
    <submittedName>
        <fullName evidence="3">Uncharacterized protein</fullName>
    </submittedName>
</protein>
<dbReference type="RefSeq" id="WP_106390607.1">
    <property type="nucleotide sequence ID" value="NZ_PVNK01000064.1"/>
</dbReference>
<proteinExistence type="predicted"/>
<feature type="transmembrane region" description="Helical" evidence="2">
    <location>
        <begin position="46"/>
        <end position="69"/>
    </location>
</feature>
<keyword evidence="2" id="KW-0472">Membrane</keyword>
<dbReference type="EMBL" id="PVNK01000064">
    <property type="protein sequence ID" value="PRQ04078.1"/>
    <property type="molecule type" value="Genomic_DNA"/>
</dbReference>
<evidence type="ECO:0000256" key="2">
    <source>
        <dbReference type="SAM" id="Phobius"/>
    </source>
</evidence>
<gene>
    <name evidence="3" type="ORF">ENSA5_11260</name>
</gene>
<evidence type="ECO:0000313" key="4">
    <source>
        <dbReference type="Proteomes" id="UP000237968"/>
    </source>
</evidence>
<keyword evidence="4" id="KW-1185">Reference proteome</keyword>
<accession>A0A2S9YG59</accession>
<sequence>MLISCQLAPAWIAARVLTLASALGPPDLGGTPVPDDEGEINWLLDAPWAKVALLITLAVGVMILTNSLMRKKKGARGLRRKPDFDLRVAKLEELPITTIAAARAGEVHLAGDLRVGEGALGTGAHACVYQNRARSSRATAIAAELILLEDESGLVGLEQLEDARVIAPKEERGAHDTIALYAGDRVEVVGELMIFDQPQTVAGQPLRGMLGSLGQIQVRVLERPEHEDTRLARHRAPTRRLSNPEAFPSTDDFESQPDDTGTP</sequence>
<reference evidence="3 4" key="1">
    <citation type="submission" date="2018-03" db="EMBL/GenBank/DDBJ databases">
        <title>Draft Genome Sequences of the Obligatory Marine Myxobacteria Enhygromyxa salina SWB005.</title>
        <authorList>
            <person name="Poehlein A."/>
            <person name="Moghaddam J.A."/>
            <person name="Harms H."/>
            <person name="Alanjari M."/>
            <person name="Koenig G.M."/>
            <person name="Daniel R."/>
            <person name="Schaeberle T.F."/>
        </authorList>
    </citation>
    <scope>NUCLEOTIDE SEQUENCE [LARGE SCALE GENOMIC DNA]</scope>
    <source>
        <strain evidence="3 4">SWB005</strain>
    </source>
</reference>
<keyword evidence="2" id="KW-0812">Transmembrane</keyword>
<dbReference type="Proteomes" id="UP000237968">
    <property type="component" value="Unassembled WGS sequence"/>
</dbReference>
<comment type="caution">
    <text evidence="3">The sequence shown here is derived from an EMBL/GenBank/DDBJ whole genome shotgun (WGS) entry which is preliminary data.</text>
</comment>
<evidence type="ECO:0000313" key="3">
    <source>
        <dbReference type="EMBL" id="PRQ04078.1"/>
    </source>
</evidence>
<dbReference type="OrthoDB" id="5514110at2"/>
<evidence type="ECO:0000256" key="1">
    <source>
        <dbReference type="SAM" id="MobiDB-lite"/>
    </source>
</evidence>
<feature type="region of interest" description="Disordered" evidence="1">
    <location>
        <begin position="224"/>
        <end position="263"/>
    </location>
</feature>
<dbReference type="AlphaFoldDB" id="A0A2S9YG59"/>
<keyword evidence="2" id="KW-1133">Transmembrane helix</keyword>
<name>A0A2S9YG59_9BACT</name>
<organism evidence="3 4">
    <name type="scientific">Enhygromyxa salina</name>
    <dbReference type="NCBI Taxonomy" id="215803"/>
    <lineage>
        <taxon>Bacteria</taxon>
        <taxon>Pseudomonadati</taxon>
        <taxon>Myxococcota</taxon>
        <taxon>Polyangia</taxon>
        <taxon>Nannocystales</taxon>
        <taxon>Nannocystaceae</taxon>
        <taxon>Enhygromyxa</taxon>
    </lineage>
</organism>